<feature type="region of interest" description="Disordered" evidence="1">
    <location>
        <begin position="442"/>
        <end position="516"/>
    </location>
</feature>
<feature type="domain" description="Glycine-rich" evidence="2">
    <location>
        <begin position="288"/>
        <end position="523"/>
    </location>
</feature>
<comment type="caution">
    <text evidence="3">The sequence shown here is derived from an EMBL/GenBank/DDBJ whole genome shotgun (WGS) entry which is preliminary data.</text>
</comment>
<dbReference type="EMBL" id="JAQLWO010000053">
    <property type="protein sequence ID" value="MDB7908925.1"/>
    <property type="molecule type" value="Genomic_DNA"/>
</dbReference>
<dbReference type="Pfam" id="PF21722">
    <property type="entry name" value="Gly_rich_2"/>
    <property type="match status" value="1"/>
</dbReference>
<evidence type="ECO:0000313" key="4">
    <source>
        <dbReference type="Proteomes" id="UP001211006"/>
    </source>
</evidence>
<dbReference type="InterPro" id="IPR049304">
    <property type="entry name" value="Gly_rich_dom"/>
</dbReference>
<dbReference type="RefSeq" id="WP_271909047.1">
    <property type="nucleotide sequence ID" value="NZ_JAQLWN010000043.1"/>
</dbReference>
<dbReference type="Proteomes" id="UP001211006">
    <property type="component" value="Unassembled WGS sequence"/>
</dbReference>
<feature type="compositionally biased region" description="Gly residues" evidence="1">
    <location>
        <begin position="458"/>
        <end position="473"/>
    </location>
</feature>
<accession>A0AAW6CAV9</accession>
<sequence length="527" mass="51326">MYGFIITTAGEGLLARASAGEGLTLTEVWVGKGAVESAGAAKALTALLDPVAKATSTTPAVAGGQISMLVEYRNDMGGGLEEGFTLSEFGVMAKVGEDAPTLLYYAALGDRAQPVPPIAEGLDVHRFPVAIGVTGEVEVSLEHPAGVWVTHEELEEALAGIDLSGYIKATEKGKPGGVATLGEDGKVPAGQLPAMNYDPAGSAEAVQQALTAHTGNKNNPHAVTAEQVGALASSGGVMSGAISMSGHKIANLAAPTDLTDAAHKSYVDEHVDQTLKQKLGYKLIKEYTSPGSYTHTFDRKYTDVFVVVVGAGGGGGSSGERGGGGGGGGAVACFHVLDSSTIQNNNIVVGTGGAGAVSSLGPSVTNNGSAGGSSSAFGITVPGGSGGIANLGGMGGGYAPNEIVPGWLMIGGSGGGHNNNGDGDGNAGPIISIVGFKPFGGGGGGGGNPSLNDPPTPGGNGGDGGAGNGGAGATGQSNAIMGKNGTRGGGGGGGGAGWTFRSSEYKPSGIGGKGGDGYVAIYARGIS</sequence>
<proteinExistence type="predicted"/>
<protein>
    <recommendedName>
        <fullName evidence="2">Glycine-rich domain-containing protein</fullName>
    </recommendedName>
</protein>
<dbReference type="AlphaFoldDB" id="A0AAW6CAV9"/>
<organism evidence="3 4">
    <name type="scientific">Flavonifractor plautii</name>
    <name type="common">Fusobacterium plautii</name>
    <dbReference type="NCBI Taxonomy" id="292800"/>
    <lineage>
        <taxon>Bacteria</taxon>
        <taxon>Bacillati</taxon>
        <taxon>Bacillota</taxon>
        <taxon>Clostridia</taxon>
        <taxon>Eubacteriales</taxon>
        <taxon>Oscillospiraceae</taxon>
        <taxon>Flavonifractor</taxon>
    </lineage>
</organism>
<name>A0AAW6CAV9_FLAPL</name>
<evidence type="ECO:0000313" key="3">
    <source>
        <dbReference type="EMBL" id="MDB7908925.1"/>
    </source>
</evidence>
<evidence type="ECO:0000256" key="1">
    <source>
        <dbReference type="SAM" id="MobiDB-lite"/>
    </source>
</evidence>
<reference evidence="3" key="1">
    <citation type="submission" date="2023-01" db="EMBL/GenBank/DDBJ databases">
        <title>Human gut microbiome strain richness.</title>
        <authorList>
            <person name="Chen-Liaw A."/>
        </authorList>
    </citation>
    <scope>NUCLEOTIDE SEQUENCE</scope>
    <source>
        <strain evidence="3">2225st1_A6_2225SCRN_200828</strain>
    </source>
</reference>
<evidence type="ECO:0000259" key="2">
    <source>
        <dbReference type="Pfam" id="PF21722"/>
    </source>
</evidence>
<feature type="compositionally biased region" description="Gly residues" evidence="1">
    <location>
        <begin position="485"/>
        <end position="497"/>
    </location>
</feature>
<gene>
    <name evidence="3" type="ORF">PND83_23365</name>
</gene>